<accession>A0A5B0S5X3</accession>
<evidence type="ECO:0000313" key="3">
    <source>
        <dbReference type="Proteomes" id="UP000325313"/>
    </source>
</evidence>
<sequence length="293" mass="34112">MDGQQTTKENKNIDRSINPGKLWNRLHQIPIETSNMGISSWKTLLIFQVRAKFPFKVSEKTTTTKYPRKKLEKMRKNYHHSRSLQPDYQDPQSNPTPFRTIEQYYKRRLWEPDYNLAFGHHSIPPPSITTTTTPATSPKKVEWTTPHQAQSIQAHIHPLPSNSSQPSIIKPCELCHPQSSPDRIFCTFPKQYPGLIYLPSYLCQHQQAELVEDCLTNGLRKPNVTNIDTHWEMPHQPGLYDLYRLWLNNENNQNQSEDQDQELDTQFILQPKPSETESRLRADQCPQLLGCAQ</sequence>
<dbReference type="Proteomes" id="UP000325313">
    <property type="component" value="Unassembled WGS sequence"/>
</dbReference>
<gene>
    <name evidence="2" type="ORF">PGTUg99_018417</name>
</gene>
<proteinExistence type="predicted"/>
<feature type="compositionally biased region" description="Basic residues" evidence="1">
    <location>
        <begin position="66"/>
        <end position="82"/>
    </location>
</feature>
<evidence type="ECO:0000313" key="2">
    <source>
        <dbReference type="EMBL" id="KAA1132815.1"/>
    </source>
</evidence>
<name>A0A5B0S5X3_PUCGR</name>
<reference evidence="2 3" key="1">
    <citation type="submission" date="2019-05" db="EMBL/GenBank/DDBJ databases">
        <title>Emergence of the Ug99 lineage of the wheat stem rust pathogen through somatic hybridization.</title>
        <authorList>
            <person name="Li F."/>
            <person name="Upadhyaya N.M."/>
            <person name="Sperschneider J."/>
            <person name="Matny O."/>
            <person name="Nguyen-Phuc H."/>
            <person name="Mago R."/>
            <person name="Raley C."/>
            <person name="Miller M.E."/>
            <person name="Silverstein K.A.T."/>
            <person name="Henningsen E."/>
            <person name="Hirsch C.D."/>
            <person name="Visser B."/>
            <person name="Pretorius Z.A."/>
            <person name="Steffenson B.J."/>
            <person name="Schwessinger B."/>
            <person name="Dodds P.N."/>
            <person name="Figueroa M."/>
        </authorList>
    </citation>
    <scope>NUCLEOTIDE SEQUENCE [LARGE SCALE GENOMIC DNA]</scope>
    <source>
        <strain evidence="2 3">Ug99</strain>
    </source>
</reference>
<evidence type="ECO:0000256" key="1">
    <source>
        <dbReference type="SAM" id="MobiDB-lite"/>
    </source>
</evidence>
<comment type="caution">
    <text evidence="2">The sequence shown here is derived from an EMBL/GenBank/DDBJ whole genome shotgun (WGS) entry which is preliminary data.</text>
</comment>
<organism evidence="2 3">
    <name type="scientific">Puccinia graminis f. sp. tritici</name>
    <dbReference type="NCBI Taxonomy" id="56615"/>
    <lineage>
        <taxon>Eukaryota</taxon>
        <taxon>Fungi</taxon>
        <taxon>Dikarya</taxon>
        <taxon>Basidiomycota</taxon>
        <taxon>Pucciniomycotina</taxon>
        <taxon>Pucciniomycetes</taxon>
        <taxon>Pucciniales</taxon>
        <taxon>Pucciniaceae</taxon>
        <taxon>Puccinia</taxon>
    </lineage>
</organism>
<feature type="region of interest" description="Disordered" evidence="1">
    <location>
        <begin position="61"/>
        <end position="96"/>
    </location>
</feature>
<dbReference type="EMBL" id="VDEP01000076">
    <property type="protein sequence ID" value="KAA1132815.1"/>
    <property type="molecule type" value="Genomic_DNA"/>
</dbReference>
<protein>
    <submittedName>
        <fullName evidence="2">Uncharacterized protein</fullName>
    </submittedName>
</protein>
<dbReference type="AlphaFoldDB" id="A0A5B0S5X3"/>
<feature type="compositionally biased region" description="Polar residues" evidence="1">
    <location>
        <begin position="83"/>
        <end position="96"/>
    </location>
</feature>